<reference evidence="1" key="1">
    <citation type="submission" date="2015-12" db="EMBL/GenBank/DDBJ databases">
        <title>Update maize B73 reference genome by single molecule sequencing technologies.</title>
        <authorList>
            <consortium name="Maize Genome Sequencing Project"/>
            <person name="Ware D."/>
        </authorList>
    </citation>
    <scope>NUCLEOTIDE SEQUENCE [LARGE SCALE GENOMIC DNA]</scope>
    <source>
        <tissue evidence="1">Seedling</tissue>
    </source>
</reference>
<proteinExistence type="predicted"/>
<name>A0A1D6NGC1_MAIZE</name>
<protein>
    <submittedName>
        <fullName evidence="1">Uncharacterized protein</fullName>
    </submittedName>
</protein>
<organism evidence="1">
    <name type="scientific">Zea mays</name>
    <name type="common">Maize</name>
    <dbReference type="NCBI Taxonomy" id="4577"/>
    <lineage>
        <taxon>Eukaryota</taxon>
        <taxon>Viridiplantae</taxon>
        <taxon>Streptophyta</taxon>
        <taxon>Embryophyta</taxon>
        <taxon>Tracheophyta</taxon>
        <taxon>Spermatophyta</taxon>
        <taxon>Magnoliopsida</taxon>
        <taxon>Liliopsida</taxon>
        <taxon>Poales</taxon>
        <taxon>Poaceae</taxon>
        <taxon>PACMAD clade</taxon>
        <taxon>Panicoideae</taxon>
        <taxon>Andropogonodae</taxon>
        <taxon>Andropogoneae</taxon>
        <taxon>Tripsacinae</taxon>
        <taxon>Zea</taxon>
    </lineage>
</organism>
<gene>
    <name evidence="1" type="ORF">ZEAMMB73_Zm00001d043933</name>
</gene>
<dbReference type="InParanoid" id="A0A1D6NGC1"/>
<dbReference type="AlphaFoldDB" id="A0A1D6NGC1"/>
<dbReference type="EMBL" id="CM007649">
    <property type="protein sequence ID" value="ONM39481.1"/>
    <property type="molecule type" value="Genomic_DNA"/>
</dbReference>
<sequence>MSDQPSKSSLEDDARIICQVILT</sequence>
<accession>A0A1D6NGC1</accession>
<evidence type="ECO:0000313" key="1">
    <source>
        <dbReference type="EMBL" id="ONM39481.1"/>
    </source>
</evidence>